<evidence type="ECO:0000256" key="10">
    <source>
        <dbReference type="SAM" id="Phobius"/>
    </source>
</evidence>
<dbReference type="CDD" id="cd18597">
    <property type="entry name" value="ABC_6TM_YOR1_D1_like"/>
    <property type="match status" value="1"/>
</dbReference>
<dbReference type="KEGG" id="spaa:SPAPADRAFT_133715"/>
<feature type="transmembrane region" description="Helical" evidence="10">
    <location>
        <begin position="1030"/>
        <end position="1048"/>
    </location>
</feature>
<comment type="subcellular location">
    <subcellularLocation>
        <location evidence="1">Membrane</location>
        <topology evidence="1">Multi-pass membrane protein</topology>
    </subcellularLocation>
</comment>
<dbReference type="SMART" id="SM00382">
    <property type="entry name" value="AAA"/>
    <property type="match status" value="2"/>
</dbReference>
<dbReference type="PANTHER" id="PTHR24223:SF456">
    <property type="entry name" value="MULTIDRUG RESISTANCE-ASSOCIATED PROTEIN LETHAL(2)03659"/>
    <property type="match status" value="1"/>
</dbReference>
<organism evidence="14">
    <name type="scientific">Spathaspora passalidarum (strain NRRL Y-27907 / 11-Y1)</name>
    <dbReference type="NCBI Taxonomy" id="619300"/>
    <lineage>
        <taxon>Eukaryota</taxon>
        <taxon>Fungi</taxon>
        <taxon>Dikarya</taxon>
        <taxon>Ascomycota</taxon>
        <taxon>Saccharomycotina</taxon>
        <taxon>Pichiomycetes</taxon>
        <taxon>Debaryomycetaceae</taxon>
        <taxon>Spathaspora</taxon>
    </lineage>
</organism>
<dbReference type="InterPro" id="IPR011527">
    <property type="entry name" value="ABC1_TM_dom"/>
</dbReference>
<dbReference type="CDD" id="cd03244">
    <property type="entry name" value="ABCC_MRP_domain2"/>
    <property type="match status" value="1"/>
</dbReference>
<feature type="domain" description="ABC transmembrane type-1" evidence="12">
    <location>
        <begin position="804"/>
        <end position="1081"/>
    </location>
</feature>
<feature type="region of interest" description="Disordered" evidence="9">
    <location>
        <begin position="482"/>
        <end position="508"/>
    </location>
</feature>
<dbReference type="FunFam" id="1.20.1560.10:FF:000010">
    <property type="entry name" value="Multidrug resistance-associated ABC transporter"/>
    <property type="match status" value="1"/>
</dbReference>
<dbReference type="Proteomes" id="UP000000709">
    <property type="component" value="Unassembled WGS sequence"/>
</dbReference>
<dbReference type="CDD" id="cd18606">
    <property type="entry name" value="ABC_6TM_YOR1_D2_like"/>
    <property type="match status" value="1"/>
</dbReference>
<dbReference type="InterPro" id="IPR003439">
    <property type="entry name" value="ABC_transporter-like_ATP-bd"/>
</dbReference>
<feature type="compositionally biased region" description="Basic and acidic residues" evidence="9">
    <location>
        <begin position="497"/>
        <end position="508"/>
    </location>
</feature>
<feature type="transmembrane region" description="Helical" evidence="10">
    <location>
        <begin position="918"/>
        <end position="936"/>
    </location>
</feature>
<dbReference type="FunFam" id="3.40.50.300:FF:000565">
    <property type="entry name" value="ABC bile acid transporter"/>
    <property type="match status" value="1"/>
</dbReference>
<keyword evidence="8 10" id="KW-0472">Membrane</keyword>
<evidence type="ECO:0000313" key="13">
    <source>
        <dbReference type="EMBL" id="EGW34105.1"/>
    </source>
</evidence>
<dbReference type="PROSITE" id="PS00211">
    <property type="entry name" value="ABC_TRANSPORTER_1"/>
    <property type="match status" value="2"/>
</dbReference>
<dbReference type="GO" id="GO:0005524">
    <property type="term" value="F:ATP binding"/>
    <property type="evidence" value="ECO:0007669"/>
    <property type="project" value="UniProtKB-KW"/>
</dbReference>
<feature type="transmembrane region" description="Helical" evidence="10">
    <location>
        <begin position="265"/>
        <end position="288"/>
    </location>
</feature>
<dbReference type="Gene3D" id="1.20.1560.10">
    <property type="entry name" value="ABC transporter type 1, transmembrane domain"/>
    <property type="match status" value="2"/>
</dbReference>
<keyword evidence="14" id="KW-1185">Reference proteome</keyword>
<keyword evidence="5" id="KW-0547">Nucleotide-binding</keyword>
<dbReference type="RefSeq" id="XP_007373689.1">
    <property type="nucleotide sequence ID" value="XM_007373627.1"/>
</dbReference>
<feature type="transmembrane region" description="Helical" evidence="10">
    <location>
        <begin position="840"/>
        <end position="863"/>
    </location>
</feature>
<keyword evidence="7 10" id="KW-1133">Transmembrane helix</keyword>
<dbReference type="PROSITE" id="PS50929">
    <property type="entry name" value="ABC_TM1F"/>
    <property type="match status" value="2"/>
</dbReference>
<dbReference type="GeneID" id="18869763"/>
<feature type="transmembrane region" description="Helical" evidence="10">
    <location>
        <begin position="150"/>
        <end position="171"/>
    </location>
</feature>
<evidence type="ECO:0000256" key="3">
    <source>
        <dbReference type="ARBA" id="ARBA00022448"/>
    </source>
</evidence>
<evidence type="ECO:0000259" key="11">
    <source>
        <dbReference type="PROSITE" id="PS50893"/>
    </source>
</evidence>
<dbReference type="SUPFAM" id="SSF52540">
    <property type="entry name" value="P-loop containing nucleoside triphosphate hydrolases"/>
    <property type="match status" value="2"/>
</dbReference>
<dbReference type="FunFam" id="3.40.50.300:FF:001750">
    <property type="entry name" value="ATP-binding cassette transporter"/>
    <property type="match status" value="1"/>
</dbReference>
<dbReference type="GO" id="GO:0008559">
    <property type="term" value="F:ABC-type xenobiotic transporter activity"/>
    <property type="evidence" value="ECO:0007669"/>
    <property type="project" value="TreeGrafter"/>
</dbReference>
<dbReference type="GO" id="GO:0016887">
    <property type="term" value="F:ATP hydrolysis activity"/>
    <property type="evidence" value="ECO:0007669"/>
    <property type="project" value="InterPro"/>
</dbReference>
<evidence type="ECO:0000256" key="1">
    <source>
        <dbReference type="ARBA" id="ARBA00004141"/>
    </source>
</evidence>
<dbReference type="InParanoid" id="G3AHE1"/>
<name>G3AHE1_SPAPN</name>
<evidence type="ECO:0000259" key="12">
    <source>
        <dbReference type="PROSITE" id="PS50929"/>
    </source>
</evidence>
<dbReference type="PROSITE" id="PS50893">
    <property type="entry name" value="ABC_TRANSPORTER_2"/>
    <property type="match status" value="2"/>
</dbReference>
<evidence type="ECO:0008006" key="15">
    <source>
        <dbReference type="Google" id="ProtNLM"/>
    </source>
</evidence>
<dbReference type="Pfam" id="PF00664">
    <property type="entry name" value="ABC_membrane"/>
    <property type="match status" value="2"/>
</dbReference>
<dbReference type="InterPro" id="IPR003593">
    <property type="entry name" value="AAA+_ATPase"/>
</dbReference>
<dbReference type="SUPFAM" id="SSF90123">
    <property type="entry name" value="ABC transporter transmembrane region"/>
    <property type="match status" value="2"/>
</dbReference>
<evidence type="ECO:0000256" key="4">
    <source>
        <dbReference type="ARBA" id="ARBA00022692"/>
    </source>
</evidence>
<sequence>MDDITSLELGNDEYRPQKRLLTFIMRKREYPIPKDEERQPHPAQKANLIYKLFFWWLFPIMKVGYARTLQPNDLWLLTDDLKVEHYTEIFYTYLEQVRIKSKKKHIEKKCKERNEAVENSSLSIEEDLKDFVLSQWDIAEVVFLTFRKRLVSGIILACLSLCLMALTPLLTKYLIRYVEARTFGLQNSPGKAIGYSLGLTFMMFITGVMINHFFYMGLLVGGATKALLTNTILNKALKLNAKGRHKFPTGKITSMITTDLARIEIALIFQPLAIGLPVAAVIAIVILIVNIGVAAVIGIVIFLFFLAFLSVGAKKLFEYRDIVSKITDKRVNLIKEILNNLKMIKFYSWEHPYHKKVVQVRNQEVNVILKIQSLRNIIYSIALTLNGISAMIAFLILYALRGKTSSPANIFSSVSSFEMLSFFVFLIPQALSTTADMLMGFKRIGELFSAQDEERYQYYLTREDESEDAVKVTDGCFSWENFEDDVNDDESDDEKDREEREKDLERSGFKSESTFKGLQDVNLTINKGEFVVITGLVGSGKSSLLNAISGFMRCDSGEIDINGSLLLCGAPWIQNNTIRENILFGSEFDKEFYDKVVYACSLHIDLDNLPGGDFTEVGEKGITLSGGQKARINLARAVYANKDIILMDDVLSAVDSRVGKHILNQCLLGLLKDKTRILATHQLALIGQADRIIFVNRDGTIDIGTMADLNASNSEFNNLMTFSKSEDDDELDDTTDVVDEKAEYIVSSDEEEEDSHLDYNLNKDAAKGKIIADEERAVNQIKNEVYLNYIKYGAGKLTIWGFLALYLFVLAISTFCSIFTNTWLSFWVSQKFEGRSNGFYIGIYVMFNILSPIFLTISFIVLITMTTLSSKNMNLKAIDKILFAPMTFLDTTPMGRILNRFTKDTDVLDNEISENMRFFFVNAAQLVGTIILFIVFIPWIAVALPVIAFVFVLIANYYQASNREVKRLEAILRSFVFNNVNEVLSGLSVIKAYKSQTRFAKISDKLVNRANEATFIVFANQRWIAIQLEIVASCLVLLVSLLCCFKVFDISPATVGLLMTYSLSIASSLSNLIRTFTEVENYMNSVERLCHYAQKLPQEAAYTIDSTEPPSTWPREGGIEFDKVNMRYRPELPLILKGLTFTIAPHEKVGICGRTGAGKSSIMTALYRLSELETGKILIDGVDISKIGLKSLRSHLSIIPQDPVLFNGTIRSNLDPFGEHSDEWLWNSLRKSGILTADEIVEAQKLDKSTRSENLPKFHLDKVVDNEGENFSLGERQLVSFARALVRESKILILDEATSSVDYETDHKIQQTIASEFSDCTILCIAHRLKTIINYDRILVMDKGQVSDFDSPWKLFNTPGSLFREMCDKSNITEEDFVNRA</sequence>
<dbReference type="EMBL" id="GL996500">
    <property type="protein sequence ID" value="EGW34105.1"/>
    <property type="molecule type" value="Genomic_DNA"/>
</dbReference>
<protein>
    <recommendedName>
        <fullName evidence="15">Oligomycin resistance ATP-dependent permease YOR1</fullName>
    </recommendedName>
</protein>
<dbReference type="InterPro" id="IPR017871">
    <property type="entry name" value="ABC_transporter-like_CS"/>
</dbReference>
<dbReference type="FunCoup" id="G3AHE1">
    <property type="interactions" value="275"/>
</dbReference>
<evidence type="ECO:0000256" key="6">
    <source>
        <dbReference type="ARBA" id="ARBA00022840"/>
    </source>
</evidence>
<reference evidence="13 14" key="1">
    <citation type="journal article" date="2011" name="Proc. Natl. Acad. Sci. U.S.A.">
        <title>Comparative genomics of xylose-fermenting fungi for enhanced biofuel production.</title>
        <authorList>
            <person name="Wohlbach D.J."/>
            <person name="Kuo A."/>
            <person name="Sato T.K."/>
            <person name="Potts K.M."/>
            <person name="Salamov A.A."/>
            <person name="LaButti K.M."/>
            <person name="Sun H."/>
            <person name="Clum A."/>
            <person name="Pangilinan J.L."/>
            <person name="Lindquist E.A."/>
            <person name="Lucas S."/>
            <person name="Lapidus A."/>
            <person name="Jin M."/>
            <person name="Gunawan C."/>
            <person name="Balan V."/>
            <person name="Dale B.E."/>
            <person name="Jeffries T.W."/>
            <person name="Zinkel R."/>
            <person name="Barry K.W."/>
            <person name="Grigoriev I.V."/>
            <person name="Gasch A.P."/>
        </authorList>
    </citation>
    <scope>NUCLEOTIDE SEQUENCE [LARGE SCALE GENOMIC DNA]</scope>
    <source>
        <strain evidence="14">NRRL Y-27907 / 11-Y1</strain>
    </source>
</reference>
<dbReference type="Gene3D" id="3.40.50.300">
    <property type="entry name" value="P-loop containing nucleotide triphosphate hydrolases"/>
    <property type="match status" value="2"/>
</dbReference>
<feature type="domain" description="ABC transmembrane type-1" evidence="12">
    <location>
        <begin position="153"/>
        <end position="436"/>
    </location>
</feature>
<dbReference type="GO" id="GO:0005886">
    <property type="term" value="C:plasma membrane"/>
    <property type="evidence" value="ECO:0007669"/>
    <property type="project" value="TreeGrafter"/>
</dbReference>
<feature type="transmembrane region" description="Helical" evidence="10">
    <location>
        <begin position="377"/>
        <end position="400"/>
    </location>
</feature>
<keyword evidence="4 10" id="KW-0812">Transmembrane</keyword>
<accession>G3AHE1</accession>
<keyword evidence="3" id="KW-0813">Transport</keyword>
<dbReference type="PANTHER" id="PTHR24223">
    <property type="entry name" value="ATP-BINDING CASSETTE SUB-FAMILY C"/>
    <property type="match status" value="1"/>
</dbReference>
<feature type="transmembrane region" description="Helical" evidence="10">
    <location>
        <begin position="216"/>
        <end position="237"/>
    </location>
</feature>
<evidence type="ECO:0000256" key="5">
    <source>
        <dbReference type="ARBA" id="ARBA00022741"/>
    </source>
</evidence>
<dbReference type="InterPro" id="IPR027417">
    <property type="entry name" value="P-loop_NTPase"/>
</dbReference>
<gene>
    <name evidence="13" type="ORF">SPAPADRAFT_133715</name>
</gene>
<proteinExistence type="inferred from homology"/>
<dbReference type="Pfam" id="PF00005">
    <property type="entry name" value="ABC_tran"/>
    <property type="match status" value="2"/>
</dbReference>
<feature type="domain" description="ABC transporter" evidence="11">
    <location>
        <begin position="1119"/>
        <end position="1368"/>
    </location>
</feature>
<dbReference type="OrthoDB" id="6500128at2759"/>
<evidence type="ECO:0000256" key="7">
    <source>
        <dbReference type="ARBA" id="ARBA00022989"/>
    </source>
</evidence>
<dbReference type="InterPro" id="IPR036640">
    <property type="entry name" value="ABC1_TM_sf"/>
</dbReference>
<evidence type="ECO:0000256" key="2">
    <source>
        <dbReference type="ARBA" id="ARBA00009726"/>
    </source>
</evidence>
<evidence type="ECO:0000313" key="14">
    <source>
        <dbReference type="Proteomes" id="UP000000709"/>
    </source>
</evidence>
<feature type="transmembrane region" description="Helical" evidence="10">
    <location>
        <begin position="294"/>
        <end position="313"/>
    </location>
</feature>
<feature type="transmembrane region" description="Helical" evidence="10">
    <location>
        <begin position="420"/>
        <end position="441"/>
    </location>
</feature>
<feature type="domain" description="ABC transporter" evidence="11">
    <location>
        <begin position="499"/>
        <end position="722"/>
    </location>
</feature>
<dbReference type="eggNOG" id="KOG0054">
    <property type="taxonomic scope" value="Eukaryota"/>
</dbReference>
<keyword evidence="6" id="KW-0067">ATP-binding</keyword>
<dbReference type="OMA" id="KTHVKEM"/>
<evidence type="ECO:0000256" key="9">
    <source>
        <dbReference type="SAM" id="MobiDB-lite"/>
    </source>
</evidence>
<feature type="transmembrane region" description="Helical" evidence="10">
    <location>
        <begin position="192"/>
        <end position="210"/>
    </location>
</feature>
<feature type="transmembrane region" description="Helical" evidence="10">
    <location>
        <begin position="797"/>
        <end position="820"/>
    </location>
</feature>
<feature type="transmembrane region" description="Helical" evidence="10">
    <location>
        <begin position="942"/>
        <end position="958"/>
    </location>
</feature>
<comment type="similarity">
    <text evidence="2">Belongs to the ABC transporter superfamily. ABCC family. Conjugate transporter (TC 3.A.1.208) subfamily.</text>
</comment>
<evidence type="ECO:0000256" key="8">
    <source>
        <dbReference type="ARBA" id="ARBA00023136"/>
    </source>
</evidence>
<dbReference type="CDD" id="cd03250">
    <property type="entry name" value="ABCC_MRP_domain1"/>
    <property type="match status" value="1"/>
</dbReference>
<dbReference type="InterPro" id="IPR050173">
    <property type="entry name" value="ABC_transporter_C-like"/>
</dbReference>
<feature type="compositionally biased region" description="Acidic residues" evidence="9">
    <location>
        <begin position="482"/>
        <end position="496"/>
    </location>
</feature>
<dbReference type="HOGENOM" id="CLU_000604_27_1_1"/>